<dbReference type="OrthoDB" id="2151789at2759"/>
<feature type="domain" description="FAD-binding PCMH-type" evidence="6">
    <location>
        <begin position="65"/>
        <end position="236"/>
    </location>
</feature>
<dbReference type="PROSITE" id="PS51387">
    <property type="entry name" value="FAD_PCMH"/>
    <property type="match status" value="1"/>
</dbReference>
<dbReference type="PANTHER" id="PTHR42973:SF13">
    <property type="entry name" value="FAD-BINDING PCMH-TYPE DOMAIN-CONTAINING PROTEIN"/>
    <property type="match status" value="1"/>
</dbReference>
<dbReference type="InterPro" id="IPR006094">
    <property type="entry name" value="Oxid_FAD_bind_N"/>
</dbReference>
<reference evidence="7 8" key="1">
    <citation type="journal article" date="2019" name="Nat. Ecol. Evol.">
        <title>Megaphylogeny resolves global patterns of mushroom evolution.</title>
        <authorList>
            <person name="Varga T."/>
            <person name="Krizsan K."/>
            <person name="Foldi C."/>
            <person name="Dima B."/>
            <person name="Sanchez-Garcia M."/>
            <person name="Sanchez-Ramirez S."/>
            <person name="Szollosi G.J."/>
            <person name="Szarkandi J.G."/>
            <person name="Papp V."/>
            <person name="Albert L."/>
            <person name="Andreopoulos W."/>
            <person name="Angelini C."/>
            <person name="Antonin V."/>
            <person name="Barry K.W."/>
            <person name="Bougher N.L."/>
            <person name="Buchanan P."/>
            <person name="Buyck B."/>
            <person name="Bense V."/>
            <person name="Catcheside P."/>
            <person name="Chovatia M."/>
            <person name="Cooper J."/>
            <person name="Damon W."/>
            <person name="Desjardin D."/>
            <person name="Finy P."/>
            <person name="Geml J."/>
            <person name="Haridas S."/>
            <person name="Hughes K."/>
            <person name="Justo A."/>
            <person name="Karasinski D."/>
            <person name="Kautmanova I."/>
            <person name="Kiss B."/>
            <person name="Kocsube S."/>
            <person name="Kotiranta H."/>
            <person name="LaButti K.M."/>
            <person name="Lechner B.E."/>
            <person name="Liimatainen K."/>
            <person name="Lipzen A."/>
            <person name="Lukacs Z."/>
            <person name="Mihaltcheva S."/>
            <person name="Morgado L.N."/>
            <person name="Niskanen T."/>
            <person name="Noordeloos M.E."/>
            <person name="Ohm R.A."/>
            <person name="Ortiz-Santana B."/>
            <person name="Ovrebo C."/>
            <person name="Racz N."/>
            <person name="Riley R."/>
            <person name="Savchenko A."/>
            <person name="Shiryaev A."/>
            <person name="Soop K."/>
            <person name="Spirin V."/>
            <person name="Szebenyi C."/>
            <person name="Tomsovsky M."/>
            <person name="Tulloss R.E."/>
            <person name="Uehling J."/>
            <person name="Grigoriev I.V."/>
            <person name="Vagvolgyi C."/>
            <person name="Papp T."/>
            <person name="Martin F.M."/>
            <person name="Miettinen O."/>
            <person name="Hibbett D.S."/>
            <person name="Nagy L.G."/>
        </authorList>
    </citation>
    <scope>NUCLEOTIDE SEQUENCE [LARGE SCALE GENOMIC DNA]</scope>
    <source>
        <strain evidence="7 8">CBS 166.37</strain>
    </source>
</reference>
<dbReference type="Proteomes" id="UP000308652">
    <property type="component" value="Unassembled WGS sequence"/>
</dbReference>
<name>A0A5C3LQN1_9AGAR</name>
<dbReference type="AlphaFoldDB" id="A0A5C3LQN1"/>
<keyword evidence="2" id="KW-0285">Flavoprotein</keyword>
<gene>
    <name evidence="7" type="ORF">BDQ12DRAFT_688542</name>
</gene>
<evidence type="ECO:0000256" key="4">
    <source>
        <dbReference type="ARBA" id="ARBA00023002"/>
    </source>
</evidence>
<keyword evidence="8" id="KW-1185">Reference proteome</keyword>
<dbReference type="PANTHER" id="PTHR42973">
    <property type="entry name" value="BINDING OXIDOREDUCTASE, PUTATIVE (AFU_ORTHOLOGUE AFUA_1G17690)-RELATED"/>
    <property type="match status" value="1"/>
</dbReference>
<dbReference type="Pfam" id="PF01565">
    <property type="entry name" value="FAD_binding_4"/>
    <property type="match status" value="1"/>
</dbReference>
<evidence type="ECO:0000313" key="8">
    <source>
        <dbReference type="Proteomes" id="UP000308652"/>
    </source>
</evidence>
<evidence type="ECO:0000256" key="2">
    <source>
        <dbReference type="ARBA" id="ARBA00022630"/>
    </source>
</evidence>
<evidence type="ECO:0000256" key="3">
    <source>
        <dbReference type="ARBA" id="ARBA00022827"/>
    </source>
</evidence>
<comment type="similarity">
    <text evidence="1">Belongs to the oxygen-dependent FAD-linked oxidoreductase family.</text>
</comment>
<evidence type="ECO:0000256" key="5">
    <source>
        <dbReference type="SAM" id="SignalP"/>
    </source>
</evidence>
<dbReference type="InterPro" id="IPR050416">
    <property type="entry name" value="FAD-linked_Oxidoreductase"/>
</dbReference>
<feature type="chain" id="PRO_5022861878" description="FAD-binding PCMH-type domain-containing protein" evidence="5">
    <location>
        <begin position="24"/>
        <end position="494"/>
    </location>
</feature>
<keyword evidence="3" id="KW-0274">FAD</keyword>
<dbReference type="Gene3D" id="3.30.465.10">
    <property type="match status" value="1"/>
</dbReference>
<dbReference type="SUPFAM" id="SSF56176">
    <property type="entry name" value="FAD-binding/transporter-associated domain-like"/>
    <property type="match status" value="1"/>
</dbReference>
<evidence type="ECO:0000313" key="7">
    <source>
        <dbReference type="EMBL" id="TFK35115.1"/>
    </source>
</evidence>
<evidence type="ECO:0000256" key="1">
    <source>
        <dbReference type="ARBA" id="ARBA00005466"/>
    </source>
</evidence>
<protein>
    <recommendedName>
        <fullName evidence="6">FAD-binding PCMH-type domain-containing protein</fullName>
    </recommendedName>
</protein>
<dbReference type="InterPro" id="IPR036318">
    <property type="entry name" value="FAD-bd_PCMH-like_sf"/>
</dbReference>
<dbReference type="STRING" id="68775.A0A5C3LQN1"/>
<dbReference type="InterPro" id="IPR016166">
    <property type="entry name" value="FAD-bd_PCMH"/>
</dbReference>
<keyword evidence="4" id="KW-0560">Oxidoreductase</keyword>
<dbReference type="InterPro" id="IPR016169">
    <property type="entry name" value="FAD-bd_PCMH_sub2"/>
</dbReference>
<dbReference type="GO" id="GO:0071949">
    <property type="term" value="F:FAD binding"/>
    <property type="evidence" value="ECO:0007669"/>
    <property type="project" value="InterPro"/>
</dbReference>
<dbReference type="EMBL" id="ML213624">
    <property type="protein sequence ID" value="TFK35115.1"/>
    <property type="molecule type" value="Genomic_DNA"/>
</dbReference>
<feature type="signal peptide" evidence="5">
    <location>
        <begin position="1"/>
        <end position="23"/>
    </location>
</feature>
<organism evidence="7 8">
    <name type="scientific">Crucibulum laeve</name>
    <dbReference type="NCBI Taxonomy" id="68775"/>
    <lineage>
        <taxon>Eukaryota</taxon>
        <taxon>Fungi</taxon>
        <taxon>Dikarya</taxon>
        <taxon>Basidiomycota</taxon>
        <taxon>Agaricomycotina</taxon>
        <taxon>Agaricomycetes</taxon>
        <taxon>Agaricomycetidae</taxon>
        <taxon>Agaricales</taxon>
        <taxon>Agaricineae</taxon>
        <taxon>Nidulariaceae</taxon>
        <taxon>Crucibulum</taxon>
    </lineage>
</organism>
<sequence>MRFRSTCILAATVFHTYFDGILAINSTALQTCTQLQTTLGSDIVQFPNGPEYLNSSANAYSFFNAEILATCIVLPRQASHVQIAMAAIFKNKVHYAVRAGGHSGMTGWNAVQDGILFFFSHMKSISYDDKKDTITLQPGIRWGEAVQQLQPFGVTPMGGRLPDVGTGLLLGGGYSYLSRQHGFACDAFIELDVVLVNGELVTATATNEHADLFRALKGGANRFGIVTRYEVQAIHASSLNADWFGGLVLYPNSSVEAILAATHKFTTTVTDPNATFDMVFVNTVNGSDVVGTHGLTLLYHGSALPPGIFDDFLAIPAINNQLGPITYLTALNLSGPGNDRGSGAKMGAGAVSGGVEEYTNAYRAWNDFTTDPAVKPTLAWSILAFTPISKFQISVGRARGSNSFDPPLVNYAAIDFQANAIPGLREWSPQVEAARQTVFKRMPPSPGLPLYMNESDQKQKVFATYGRFEELKRTYAKYDPTRFNVRFTDGPPGL</sequence>
<keyword evidence="5" id="KW-0732">Signal</keyword>
<proteinExistence type="inferred from homology"/>
<dbReference type="GO" id="GO:0016491">
    <property type="term" value="F:oxidoreductase activity"/>
    <property type="evidence" value="ECO:0007669"/>
    <property type="project" value="UniProtKB-KW"/>
</dbReference>
<accession>A0A5C3LQN1</accession>
<evidence type="ECO:0000259" key="6">
    <source>
        <dbReference type="PROSITE" id="PS51387"/>
    </source>
</evidence>